<dbReference type="SUPFAM" id="SSF82689">
    <property type="entry name" value="Mechanosensitive channel protein MscS (YggB), C-terminal domain"/>
    <property type="match status" value="1"/>
</dbReference>
<dbReference type="Gene3D" id="3.30.70.100">
    <property type="match status" value="1"/>
</dbReference>
<keyword evidence="4 8" id="KW-0812">Transmembrane</keyword>
<dbReference type="InterPro" id="IPR049278">
    <property type="entry name" value="MS_channel_C"/>
</dbReference>
<feature type="transmembrane region" description="Helical" evidence="8">
    <location>
        <begin position="222"/>
        <end position="244"/>
    </location>
</feature>
<feature type="transmembrane region" description="Helical" evidence="8">
    <location>
        <begin position="342"/>
        <end position="360"/>
    </location>
</feature>
<evidence type="ECO:0000313" key="12">
    <source>
        <dbReference type="EMBL" id="MFD1744137.1"/>
    </source>
</evidence>
<dbReference type="PANTHER" id="PTHR30347:SF1">
    <property type="entry name" value="MECHANOSENSITIVE CHANNEL MSCK"/>
    <property type="match status" value="1"/>
</dbReference>
<dbReference type="SUPFAM" id="SSF50182">
    <property type="entry name" value="Sm-like ribonucleoproteins"/>
    <property type="match status" value="1"/>
</dbReference>
<dbReference type="InterPro" id="IPR011066">
    <property type="entry name" value="MscS_channel_C_sf"/>
</dbReference>
<evidence type="ECO:0000256" key="8">
    <source>
        <dbReference type="SAM" id="Phobius"/>
    </source>
</evidence>
<dbReference type="Pfam" id="PF00924">
    <property type="entry name" value="MS_channel_2nd"/>
    <property type="match status" value="1"/>
</dbReference>
<feature type="region of interest" description="Disordered" evidence="7">
    <location>
        <begin position="807"/>
        <end position="835"/>
    </location>
</feature>
<dbReference type="Pfam" id="PF21082">
    <property type="entry name" value="MS_channel_3rd"/>
    <property type="match status" value="1"/>
</dbReference>
<evidence type="ECO:0000313" key="13">
    <source>
        <dbReference type="Proteomes" id="UP001597322"/>
    </source>
</evidence>
<feature type="transmembrane region" description="Helical" evidence="8">
    <location>
        <begin position="616"/>
        <end position="645"/>
    </location>
</feature>
<gene>
    <name evidence="12" type="ORF">ACFSE1_01570</name>
</gene>
<keyword evidence="6 8" id="KW-0472">Membrane</keyword>
<protein>
    <submittedName>
        <fullName evidence="12">Mechanosensitive ion channel domain-containing protein</fullName>
    </submittedName>
</protein>
<evidence type="ECO:0000256" key="7">
    <source>
        <dbReference type="SAM" id="MobiDB-lite"/>
    </source>
</evidence>
<feature type="transmembrane region" description="Helical" evidence="8">
    <location>
        <begin position="372"/>
        <end position="395"/>
    </location>
</feature>
<name>A0ABW4LZP8_9HYPH</name>
<dbReference type="InterPro" id="IPR052702">
    <property type="entry name" value="MscS-like_channel"/>
</dbReference>
<keyword evidence="13" id="KW-1185">Reference proteome</keyword>
<dbReference type="RefSeq" id="WP_377395553.1">
    <property type="nucleotide sequence ID" value="NZ_JBHUEQ010000003.1"/>
</dbReference>
<feature type="chain" id="PRO_5047226896" evidence="9">
    <location>
        <begin position="28"/>
        <end position="835"/>
    </location>
</feature>
<feature type="transmembrane region" description="Helical" evidence="8">
    <location>
        <begin position="592"/>
        <end position="610"/>
    </location>
</feature>
<dbReference type="InterPro" id="IPR011014">
    <property type="entry name" value="MscS_channel_TM-2"/>
</dbReference>
<evidence type="ECO:0000256" key="3">
    <source>
        <dbReference type="ARBA" id="ARBA00022475"/>
    </source>
</evidence>
<dbReference type="InterPro" id="IPR006685">
    <property type="entry name" value="MscS_channel_2nd"/>
</dbReference>
<evidence type="ECO:0000256" key="1">
    <source>
        <dbReference type="ARBA" id="ARBA00004651"/>
    </source>
</evidence>
<organism evidence="12 13">
    <name type="scientific">Rhizobium helianthi</name>
    <dbReference type="NCBI Taxonomy" id="1132695"/>
    <lineage>
        <taxon>Bacteria</taxon>
        <taxon>Pseudomonadati</taxon>
        <taxon>Pseudomonadota</taxon>
        <taxon>Alphaproteobacteria</taxon>
        <taxon>Hyphomicrobiales</taxon>
        <taxon>Rhizobiaceae</taxon>
        <taxon>Rhizobium/Agrobacterium group</taxon>
        <taxon>Rhizobium</taxon>
    </lineage>
</organism>
<accession>A0ABW4LZP8</accession>
<feature type="transmembrane region" description="Helical" evidence="8">
    <location>
        <begin position="542"/>
        <end position="562"/>
    </location>
</feature>
<evidence type="ECO:0000256" key="9">
    <source>
        <dbReference type="SAM" id="SignalP"/>
    </source>
</evidence>
<dbReference type="InterPro" id="IPR023408">
    <property type="entry name" value="MscS_beta-dom_sf"/>
</dbReference>
<evidence type="ECO:0000256" key="2">
    <source>
        <dbReference type="ARBA" id="ARBA00008017"/>
    </source>
</evidence>
<feature type="transmembrane region" description="Helical" evidence="8">
    <location>
        <begin position="495"/>
        <end position="522"/>
    </location>
</feature>
<comment type="caution">
    <text evidence="12">The sequence shown here is derived from an EMBL/GenBank/DDBJ whole genome shotgun (WGS) entry which is preliminary data.</text>
</comment>
<dbReference type="SUPFAM" id="SSF82861">
    <property type="entry name" value="Mechanosensitive channel protein MscS (YggB), transmembrane region"/>
    <property type="match status" value="1"/>
</dbReference>
<keyword evidence="5 8" id="KW-1133">Transmembrane helix</keyword>
<sequence length="835" mass="90162">MQKIAPGFTLPALRAMLFILVALSLSAATPLAALAQDAPQPPPKAASMGEAKLQAHVAEARKVLDSIGARSGAKDVDDLQLADLKSQADDTLGKLNEHTASLKQRLEQIQARVKELGDPPQEGQPPEAPVVTEERSRLLAERAEVTAASTEIGQLANTARDLSARITEQRRRLFSDALLKHTDLSWGVMVDAASSFGEEVAGFRETMAGWLTFAWKFKKLQLVAAIVLSIGAALLFLAGGYRALGKMVKRDLSLDNPPYITRLSFAFWSLVLSTISLSAFLTSTYFFLHSFGVLRPDIRPLIGSSLGFVWAVAFVSRLSSLVLAPDFPHWRLVRVTNRGARVLFWLFLSMSLINGLDFVLTEVGEVLNSPVVLAIVKSLAASLLIGAIIIMMSFLKPVLAKEMDPDAPGRPWPRGFPLALRTIGIALILAALSGYIGLARFMATQIVLTGALLVTGYIGILSGKAVGKQGAFAQTSVGRYAAARYKLNEIALDQIGLVAGLSIYAFAIIFVVPMILLTWGFQIQDIEAAAIRLFTQISIGNINISLVGILIGVLLFLAGYMLTRFAQRWIDRNVMARSQVDAGVRNSVKTGIGYLGLGVAVVVGVSAAGIDLSSLALVASALSVGIGFGLQNIVSNFVSGLILLVERPFKVGDHIITGTTEGIVKRISVRATEIETFRKQSIIVPNSDLINAAVGNWTHRNRMQRSEIPVGVAYGSDPRRVIELLLEVAASVPQVLRNPEPHVEFLRFGASSLDFELRFHVADITDGMGVRNHMRGEILRRFAEEGIEIPFTRQDIQVSGTLYTARPPVAEKQADASRSQEALAGAEDANPKPSV</sequence>
<dbReference type="Proteomes" id="UP001597322">
    <property type="component" value="Unassembled WGS sequence"/>
</dbReference>
<comment type="subcellular location">
    <subcellularLocation>
        <location evidence="1">Cell membrane</location>
        <topology evidence="1">Multi-pass membrane protein</topology>
    </subcellularLocation>
</comment>
<feature type="domain" description="Mechanosensitive ion channel MscS C-terminal" evidence="11">
    <location>
        <begin position="707"/>
        <end position="789"/>
    </location>
</feature>
<dbReference type="InterPro" id="IPR010920">
    <property type="entry name" value="LSM_dom_sf"/>
</dbReference>
<evidence type="ECO:0000256" key="4">
    <source>
        <dbReference type="ARBA" id="ARBA00022692"/>
    </source>
</evidence>
<evidence type="ECO:0000256" key="6">
    <source>
        <dbReference type="ARBA" id="ARBA00023136"/>
    </source>
</evidence>
<feature type="signal peptide" evidence="9">
    <location>
        <begin position="1"/>
        <end position="27"/>
    </location>
</feature>
<keyword evidence="9" id="KW-0732">Signal</keyword>
<feature type="transmembrane region" description="Helical" evidence="8">
    <location>
        <begin position="416"/>
        <end position="436"/>
    </location>
</feature>
<comment type="similarity">
    <text evidence="2">Belongs to the MscS (TC 1.A.23) family.</text>
</comment>
<dbReference type="Gene3D" id="1.10.287.1260">
    <property type="match status" value="1"/>
</dbReference>
<feature type="domain" description="Mechanosensitive ion channel MscS" evidence="10">
    <location>
        <begin position="632"/>
        <end position="699"/>
    </location>
</feature>
<keyword evidence="3" id="KW-1003">Cell membrane</keyword>
<dbReference type="PANTHER" id="PTHR30347">
    <property type="entry name" value="POTASSIUM CHANNEL RELATED"/>
    <property type="match status" value="1"/>
</dbReference>
<reference evidence="13" key="1">
    <citation type="journal article" date="2019" name="Int. J. Syst. Evol. Microbiol.">
        <title>The Global Catalogue of Microorganisms (GCM) 10K type strain sequencing project: providing services to taxonomists for standard genome sequencing and annotation.</title>
        <authorList>
            <consortium name="The Broad Institute Genomics Platform"/>
            <consortium name="The Broad Institute Genome Sequencing Center for Infectious Disease"/>
            <person name="Wu L."/>
            <person name="Ma J."/>
        </authorList>
    </citation>
    <scope>NUCLEOTIDE SEQUENCE [LARGE SCALE GENOMIC DNA]</scope>
    <source>
        <strain evidence="13">CG52</strain>
    </source>
</reference>
<proteinExistence type="inferred from homology"/>
<evidence type="ECO:0000256" key="5">
    <source>
        <dbReference type="ARBA" id="ARBA00022989"/>
    </source>
</evidence>
<feature type="transmembrane region" description="Helical" evidence="8">
    <location>
        <begin position="265"/>
        <end position="288"/>
    </location>
</feature>
<dbReference type="EMBL" id="JBHUEQ010000003">
    <property type="protein sequence ID" value="MFD1744137.1"/>
    <property type="molecule type" value="Genomic_DNA"/>
</dbReference>
<evidence type="ECO:0000259" key="11">
    <source>
        <dbReference type="Pfam" id="PF21082"/>
    </source>
</evidence>
<dbReference type="Gene3D" id="2.30.30.60">
    <property type="match status" value="1"/>
</dbReference>
<evidence type="ECO:0000259" key="10">
    <source>
        <dbReference type="Pfam" id="PF00924"/>
    </source>
</evidence>
<feature type="transmembrane region" description="Helical" evidence="8">
    <location>
        <begin position="308"/>
        <end position="330"/>
    </location>
</feature>
<feature type="transmembrane region" description="Helical" evidence="8">
    <location>
        <begin position="442"/>
        <end position="460"/>
    </location>
</feature>